<evidence type="ECO:0000313" key="8">
    <source>
        <dbReference type="Proteomes" id="UP000290433"/>
    </source>
</evidence>
<dbReference type="EMBL" id="JUIV01000006">
    <property type="protein sequence ID" value="RYJ38867.1"/>
    <property type="molecule type" value="Genomic_DNA"/>
</dbReference>
<dbReference type="GO" id="GO:0030313">
    <property type="term" value="C:cell envelope"/>
    <property type="evidence" value="ECO:0007669"/>
    <property type="project" value="UniProtKB-SubCell"/>
</dbReference>
<evidence type="ECO:0000259" key="4">
    <source>
        <dbReference type="Pfam" id="PF25917"/>
    </source>
</evidence>
<feature type="domain" description="Multidrug resistance protein MdtA-like C-terminal permuted SH3" evidence="6">
    <location>
        <begin position="299"/>
        <end position="358"/>
    </location>
</feature>
<dbReference type="Pfam" id="PF25876">
    <property type="entry name" value="HH_MFP_RND"/>
    <property type="match status" value="1"/>
</dbReference>
<dbReference type="Pfam" id="PF25917">
    <property type="entry name" value="BSH_RND"/>
    <property type="match status" value="1"/>
</dbReference>
<name>A0A444VZ58_9FLAO</name>
<dbReference type="Gene3D" id="1.10.287.470">
    <property type="entry name" value="Helix hairpin bin"/>
    <property type="match status" value="1"/>
</dbReference>
<dbReference type="GO" id="GO:0022857">
    <property type="term" value="F:transmembrane transporter activity"/>
    <property type="evidence" value="ECO:0007669"/>
    <property type="project" value="InterPro"/>
</dbReference>
<dbReference type="AlphaFoldDB" id="A0A444VZ58"/>
<dbReference type="NCBIfam" id="TIGR01730">
    <property type="entry name" value="RND_mfp"/>
    <property type="match status" value="1"/>
</dbReference>
<evidence type="ECO:0000313" key="7">
    <source>
        <dbReference type="EMBL" id="RYJ38867.1"/>
    </source>
</evidence>
<evidence type="ECO:0000259" key="6">
    <source>
        <dbReference type="Pfam" id="PF25967"/>
    </source>
</evidence>
<dbReference type="Gene3D" id="2.40.50.100">
    <property type="match status" value="1"/>
</dbReference>
<comment type="similarity">
    <text evidence="2">Belongs to the membrane fusion protein (MFP) (TC 8.A.1) family.</text>
</comment>
<dbReference type="GO" id="GO:0005886">
    <property type="term" value="C:plasma membrane"/>
    <property type="evidence" value="ECO:0007669"/>
    <property type="project" value="TreeGrafter"/>
</dbReference>
<dbReference type="InterPro" id="IPR058627">
    <property type="entry name" value="MdtA-like_C"/>
</dbReference>
<dbReference type="Gene3D" id="2.40.30.170">
    <property type="match status" value="1"/>
</dbReference>
<comment type="subcellular location">
    <subcellularLocation>
        <location evidence="1">Cell envelope</location>
    </subcellularLocation>
</comment>
<sequence>MNFYSLFPKTFLSKIKNKLRFNAEIIMKRIFMIMTLCALVFAGCNSKKEEEKEEKTKFLVTNPIEKDTTITKDYVSQIHSIQHIEIRAQERGYLEKIYVDEGQMVKKGQLLFKIMPALYEAELKKSKAEVSFSSIEYQNAKKLADEKVVSLNELAMAKAKLEKANAEMALSKVHLQFTEIRAPFDGIIDKFHVRQGSLVDEGELLTELADNSSMWVYYNVPESEYLDYQEKTGKSGKMKVNLLMANNKKFQYPGVVETIEADFDNETGNIPFRATFPNPKRLLRHGETGSIQMPIELKNAMLIPQKATFEVLDKKYVYVIDKNNAVKSREVVIAAEMPHLFVIKEGLSLHDKILLEGLRLVKENQKIDYEVVKPQSVMSNLELYAE</sequence>
<accession>A0A444VZ58</accession>
<feature type="domain" description="Multidrug resistance protein MdtA-like barrel-sandwich hybrid" evidence="4">
    <location>
        <begin position="83"/>
        <end position="203"/>
    </location>
</feature>
<dbReference type="GO" id="GO:0046677">
    <property type="term" value="P:response to antibiotic"/>
    <property type="evidence" value="ECO:0007669"/>
    <property type="project" value="TreeGrafter"/>
</dbReference>
<feature type="domain" description="Multidrug resistance protein MdtA-like alpha-helical hairpin" evidence="3">
    <location>
        <begin position="119"/>
        <end position="169"/>
    </location>
</feature>
<dbReference type="InterPro" id="IPR058626">
    <property type="entry name" value="MdtA-like_b-barrel"/>
</dbReference>
<dbReference type="Gene3D" id="2.40.420.20">
    <property type="match status" value="1"/>
</dbReference>
<gene>
    <name evidence="7" type="ORF">NU08_2092</name>
</gene>
<dbReference type="Pfam" id="PF25944">
    <property type="entry name" value="Beta-barrel_RND"/>
    <property type="match status" value="1"/>
</dbReference>
<dbReference type="InterPro" id="IPR006143">
    <property type="entry name" value="RND_pump_MFP"/>
</dbReference>
<dbReference type="PANTHER" id="PTHR30158">
    <property type="entry name" value="ACRA/E-RELATED COMPONENT OF DRUG EFFLUX TRANSPORTER"/>
    <property type="match status" value="1"/>
</dbReference>
<dbReference type="PANTHER" id="PTHR30158:SF23">
    <property type="entry name" value="MULTIDRUG RESISTANCE PROTEIN MEXA"/>
    <property type="match status" value="1"/>
</dbReference>
<reference evidence="7 8" key="1">
    <citation type="submission" date="2014-12" db="EMBL/GenBank/DDBJ databases">
        <title>Genome sequence of Flavobacterium anhuiense RCM74.</title>
        <authorList>
            <person name="Kim J.F."/>
            <person name="Song J.Y."/>
            <person name="Kwak M.-J."/>
            <person name="Lee S.-W."/>
        </authorList>
    </citation>
    <scope>NUCLEOTIDE SEQUENCE [LARGE SCALE GENOMIC DNA]</scope>
    <source>
        <strain evidence="7 8">RCM74</strain>
    </source>
</reference>
<dbReference type="InterPro" id="IPR058625">
    <property type="entry name" value="MdtA-like_BSH"/>
</dbReference>
<dbReference type="Pfam" id="PF25967">
    <property type="entry name" value="RND-MFP_C"/>
    <property type="match status" value="1"/>
</dbReference>
<comment type="caution">
    <text evidence="7">The sequence shown here is derived from an EMBL/GenBank/DDBJ whole genome shotgun (WGS) entry which is preliminary data.</text>
</comment>
<proteinExistence type="inferred from homology"/>
<evidence type="ECO:0000259" key="3">
    <source>
        <dbReference type="Pfam" id="PF25876"/>
    </source>
</evidence>
<feature type="domain" description="Multidrug resistance protein MdtA-like beta-barrel" evidence="5">
    <location>
        <begin position="214"/>
        <end position="293"/>
    </location>
</feature>
<evidence type="ECO:0000256" key="2">
    <source>
        <dbReference type="ARBA" id="ARBA00009477"/>
    </source>
</evidence>
<dbReference type="Proteomes" id="UP000290433">
    <property type="component" value="Unassembled WGS sequence"/>
</dbReference>
<organism evidence="7 8">
    <name type="scientific">Flavobacterium anhuiense</name>
    <dbReference type="NCBI Taxonomy" id="459526"/>
    <lineage>
        <taxon>Bacteria</taxon>
        <taxon>Pseudomonadati</taxon>
        <taxon>Bacteroidota</taxon>
        <taxon>Flavobacteriia</taxon>
        <taxon>Flavobacteriales</taxon>
        <taxon>Flavobacteriaceae</taxon>
        <taxon>Flavobacterium</taxon>
    </lineage>
</organism>
<dbReference type="SUPFAM" id="SSF111369">
    <property type="entry name" value="HlyD-like secretion proteins"/>
    <property type="match status" value="1"/>
</dbReference>
<evidence type="ECO:0000259" key="5">
    <source>
        <dbReference type="Pfam" id="PF25944"/>
    </source>
</evidence>
<dbReference type="InterPro" id="IPR058624">
    <property type="entry name" value="MdtA-like_HH"/>
</dbReference>
<evidence type="ECO:0000256" key="1">
    <source>
        <dbReference type="ARBA" id="ARBA00004196"/>
    </source>
</evidence>
<protein>
    <submittedName>
        <fullName evidence="7">Efflux transporter, RND family, MFP subunit</fullName>
    </submittedName>
</protein>